<evidence type="ECO:0008006" key="4">
    <source>
        <dbReference type="Google" id="ProtNLM"/>
    </source>
</evidence>
<protein>
    <recommendedName>
        <fullName evidence="4">Transporter</fullName>
    </recommendedName>
</protein>
<gene>
    <name evidence="2" type="ORF">BT1A1_1089</name>
</gene>
<organism evidence="2 3">
    <name type="scientific">Caldibacillus thermoamylovorans</name>
    <dbReference type="NCBI Taxonomy" id="35841"/>
    <lineage>
        <taxon>Bacteria</taxon>
        <taxon>Bacillati</taxon>
        <taxon>Bacillota</taxon>
        <taxon>Bacilli</taxon>
        <taxon>Bacillales</taxon>
        <taxon>Bacillaceae</taxon>
        <taxon>Caldibacillus</taxon>
    </lineage>
</organism>
<feature type="region of interest" description="Disordered" evidence="1">
    <location>
        <begin position="56"/>
        <end position="80"/>
    </location>
</feature>
<evidence type="ECO:0000313" key="3">
    <source>
        <dbReference type="Proteomes" id="UP000040576"/>
    </source>
</evidence>
<evidence type="ECO:0000313" key="2">
    <source>
        <dbReference type="EMBL" id="CEE00921.1"/>
    </source>
</evidence>
<evidence type="ECO:0000256" key="1">
    <source>
        <dbReference type="SAM" id="MobiDB-lite"/>
    </source>
</evidence>
<name>A0A090IS79_9BACI</name>
<dbReference type="EMBL" id="CCRF01000038">
    <property type="protein sequence ID" value="CEE00921.1"/>
    <property type="molecule type" value="Genomic_DNA"/>
</dbReference>
<feature type="compositionally biased region" description="Pro residues" evidence="1">
    <location>
        <begin position="56"/>
        <end position="65"/>
    </location>
</feature>
<feature type="compositionally biased region" description="Gly residues" evidence="1">
    <location>
        <begin position="66"/>
        <end position="76"/>
    </location>
</feature>
<accession>A0A090IS79</accession>
<dbReference type="Proteomes" id="UP000040576">
    <property type="component" value="Unassembled WGS sequence"/>
</dbReference>
<dbReference type="AlphaFoldDB" id="A0A090IS79"/>
<keyword evidence="3" id="KW-1185">Reference proteome</keyword>
<dbReference type="RefSeq" id="WP_051989019.1">
    <property type="nucleotide sequence ID" value="NZ_CCRF01000038.1"/>
</dbReference>
<sequence length="155" mass="17746">MYQSYSPYYEYNENSRTEYYHPMLYSMADYFPAAYDERQFNLPPFFPGGILGPQQGPPSFSPPIGQPGGGEQGGPPTGAPPSFIPTQQAGVFAVDPGGIRRCLFRYTYVWLNNGQQFWFYPIFVGRRSVAGWRWIGFTWVYFGIDLRQIQSFTCV</sequence>
<reference evidence="2 3" key="1">
    <citation type="submission" date="2014-07" db="EMBL/GenBank/DDBJ databases">
        <authorList>
            <person name="Wibberg Daniel"/>
        </authorList>
    </citation>
    <scope>NUCLEOTIDE SEQUENCE [LARGE SCALE GENOMIC DNA]</scope>
</reference>
<proteinExistence type="predicted"/>